<feature type="binding site" evidence="3">
    <location>
        <position position="204"/>
    </location>
    <ligand>
        <name>a divalent metal cation</name>
        <dbReference type="ChEBI" id="CHEBI:60240"/>
    </ligand>
</feature>
<feature type="binding site" evidence="3">
    <location>
        <position position="107"/>
    </location>
    <ligand>
        <name>substrate</name>
    </ligand>
</feature>
<evidence type="ECO:0000256" key="2">
    <source>
        <dbReference type="PIRSR" id="PIRSR605511-1"/>
    </source>
</evidence>
<feature type="domain" description="SMP-30/Gluconolactonase/LRE-like region" evidence="4">
    <location>
        <begin position="19"/>
        <end position="262"/>
    </location>
</feature>
<evidence type="ECO:0000256" key="3">
    <source>
        <dbReference type="PIRSR" id="PIRSR605511-2"/>
    </source>
</evidence>
<dbReference type="GO" id="GO:0004341">
    <property type="term" value="F:gluconolactonase activity"/>
    <property type="evidence" value="ECO:0007669"/>
    <property type="project" value="TreeGrafter"/>
</dbReference>
<evidence type="ECO:0000256" key="1">
    <source>
        <dbReference type="ARBA" id="ARBA00008853"/>
    </source>
</evidence>
<dbReference type="InterPro" id="IPR011042">
    <property type="entry name" value="6-blade_b-propeller_TolB-like"/>
</dbReference>
<comment type="cofactor">
    <cofactor evidence="3">
        <name>Zn(2+)</name>
        <dbReference type="ChEBI" id="CHEBI:29105"/>
    </cofactor>
    <text evidence="3">Binds 1 divalent metal cation per subunit.</text>
</comment>
<evidence type="ECO:0000259" key="4">
    <source>
        <dbReference type="Pfam" id="PF08450"/>
    </source>
</evidence>
<dbReference type="PRINTS" id="PR01790">
    <property type="entry name" value="SMP30FAMILY"/>
</dbReference>
<proteinExistence type="inferred from homology"/>
<dbReference type="GO" id="GO:0019853">
    <property type="term" value="P:L-ascorbic acid biosynthetic process"/>
    <property type="evidence" value="ECO:0007669"/>
    <property type="project" value="TreeGrafter"/>
</dbReference>
<keyword evidence="3" id="KW-0479">Metal-binding</keyword>
<feature type="active site" description="Proton donor/acceptor" evidence="2">
    <location>
        <position position="204"/>
    </location>
</feature>
<feature type="binding site" evidence="3">
    <location>
        <position position="21"/>
    </location>
    <ligand>
        <name>a divalent metal cation</name>
        <dbReference type="ChEBI" id="CHEBI:60240"/>
    </ligand>
</feature>
<accession>Q0HV92</accession>
<dbReference type="InterPro" id="IPR005511">
    <property type="entry name" value="SMP-30"/>
</dbReference>
<protein>
    <submittedName>
        <fullName evidence="5">SMP-30/Gluconolaconase/LRE domain protein</fullName>
    </submittedName>
</protein>
<feature type="binding site" evidence="3">
    <location>
        <position position="155"/>
    </location>
    <ligand>
        <name>a divalent metal cation</name>
        <dbReference type="ChEBI" id="CHEBI:60240"/>
    </ligand>
</feature>
<dbReference type="Gene3D" id="2.120.10.30">
    <property type="entry name" value="TolB, C-terminal domain"/>
    <property type="match status" value="1"/>
</dbReference>
<dbReference type="PANTHER" id="PTHR10907:SF47">
    <property type="entry name" value="REGUCALCIN"/>
    <property type="match status" value="1"/>
</dbReference>
<dbReference type="Pfam" id="PF08450">
    <property type="entry name" value="SGL"/>
    <property type="match status" value="1"/>
</dbReference>
<gene>
    <name evidence="5" type="ordered locus">Shewmr7_1974</name>
</gene>
<dbReference type="HOGENOM" id="CLU_036110_3_1_6"/>
<dbReference type="AlphaFoldDB" id="Q0HV92"/>
<dbReference type="GO" id="GO:0005509">
    <property type="term" value="F:calcium ion binding"/>
    <property type="evidence" value="ECO:0007669"/>
    <property type="project" value="TreeGrafter"/>
</dbReference>
<sequence length="302" mass="34005">MQTVTVGDLLMTIPVGNRLGEGVLWDELHQSIWWTDILSSVIYRFHLASRSLETFPMPHRVGSFGLTAKPTTLIIAFDIGIAIYDIEDQSLTWLAQPESHFAGNRFNDGRIDRQGRFWAGTMVERRDTLQQTAALYCLDEKGHCHQHLTNLEISNGLCWSVDGRTLYHADSPKHQIYQYDFDIEQGLLSRKRLFANTSHHIFPDGSDVDAAGYLWNAQWGGGQVVRYRPDGEVDLILKLPVTHPTSIAFGGEKRDLLIVTSAKHSLDASQLDQEPQAGDVFIYPLQGICGVNNPRYLSGDPW</sequence>
<dbReference type="SUPFAM" id="SSF63829">
    <property type="entry name" value="Calcium-dependent phosphotriesterase"/>
    <property type="match status" value="1"/>
</dbReference>
<dbReference type="EMBL" id="CP000444">
    <property type="protein sequence ID" value="ABI42963.1"/>
    <property type="molecule type" value="Genomic_DNA"/>
</dbReference>
<dbReference type="KEGG" id="shm:Shewmr7_1974"/>
<name>Q0HV92_SHESR</name>
<keyword evidence="3" id="KW-0862">Zinc</keyword>
<reference evidence="5" key="1">
    <citation type="submission" date="2006-08" db="EMBL/GenBank/DDBJ databases">
        <title>Complete sequence of Chromosome1 of Shewanella sp. MR-7.</title>
        <authorList>
            <consortium name="US DOE Joint Genome Institute"/>
            <person name="Copeland A."/>
            <person name="Lucas S."/>
            <person name="Lapidus A."/>
            <person name="Barry K."/>
            <person name="Detter J.C."/>
            <person name="Glavina del Rio T."/>
            <person name="Hammon N."/>
            <person name="Israni S."/>
            <person name="Dalin E."/>
            <person name="Tice H."/>
            <person name="Pitluck S."/>
            <person name="Kiss H."/>
            <person name="Brettin T."/>
            <person name="Bruce D."/>
            <person name="Han C."/>
            <person name="Tapia R."/>
            <person name="Gilna P."/>
            <person name="Schmutz J."/>
            <person name="Larimer F."/>
            <person name="Land M."/>
            <person name="Hauser L."/>
            <person name="Kyrpides N."/>
            <person name="Mikhailova N."/>
            <person name="Nealson K."/>
            <person name="Konstantinidis K."/>
            <person name="Klappenbach J."/>
            <person name="Tiedje J."/>
            <person name="Richardson P."/>
        </authorList>
    </citation>
    <scope>NUCLEOTIDE SEQUENCE</scope>
    <source>
        <strain evidence="5">MR-7</strain>
    </source>
</reference>
<organism evidence="5">
    <name type="scientific">Shewanella sp. (strain MR-7)</name>
    <dbReference type="NCBI Taxonomy" id="60481"/>
    <lineage>
        <taxon>Bacteria</taxon>
        <taxon>Pseudomonadati</taxon>
        <taxon>Pseudomonadota</taxon>
        <taxon>Gammaproteobacteria</taxon>
        <taxon>Alteromonadales</taxon>
        <taxon>Shewanellaceae</taxon>
        <taxon>Shewanella</taxon>
    </lineage>
</organism>
<dbReference type="InterPro" id="IPR013658">
    <property type="entry name" value="SGL"/>
</dbReference>
<comment type="similarity">
    <text evidence="1">Belongs to the SMP-30/CGR1 family.</text>
</comment>
<feature type="binding site" evidence="3">
    <location>
        <position position="105"/>
    </location>
    <ligand>
        <name>substrate</name>
    </ligand>
</feature>
<dbReference type="PANTHER" id="PTHR10907">
    <property type="entry name" value="REGUCALCIN"/>
    <property type="match status" value="1"/>
</dbReference>
<evidence type="ECO:0000313" key="5">
    <source>
        <dbReference type="EMBL" id="ABI42963.1"/>
    </source>
</evidence>